<dbReference type="GeneID" id="78211586"/>
<dbReference type="Gene3D" id="3.40.930.10">
    <property type="entry name" value="Mannitol-specific EII, Chain A"/>
    <property type="match status" value="1"/>
</dbReference>
<protein>
    <recommendedName>
        <fullName evidence="3">PTS EIIA type-2 domain-containing protein</fullName>
    </recommendedName>
</protein>
<reference evidence="1 2" key="1">
    <citation type="submission" date="2019-09" db="EMBL/GenBank/DDBJ databases">
        <title>Genome sequencing of Lactobacillus acetotolerans.</title>
        <authorList>
            <person name="Kim K."/>
        </authorList>
    </citation>
    <scope>NUCLEOTIDE SEQUENCE [LARGE SCALE GENOMIC DNA]</scope>
    <source>
        <strain evidence="1 2">LA749</strain>
    </source>
</reference>
<dbReference type="EMBL" id="CP044496">
    <property type="protein sequence ID" value="QFG50719.1"/>
    <property type="molecule type" value="Genomic_DNA"/>
</dbReference>
<dbReference type="InterPro" id="IPR016152">
    <property type="entry name" value="PTrfase/Anion_transptr"/>
</dbReference>
<dbReference type="Proteomes" id="UP000325393">
    <property type="component" value="Chromosome"/>
</dbReference>
<evidence type="ECO:0000313" key="1">
    <source>
        <dbReference type="EMBL" id="QFG50719.1"/>
    </source>
</evidence>
<accession>A0A5P5ZH32</accession>
<name>A0A5P5ZH32_9LACO</name>
<evidence type="ECO:0000313" key="2">
    <source>
        <dbReference type="Proteomes" id="UP000325393"/>
    </source>
</evidence>
<evidence type="ECO:0008006" key="3">
    <source>
        <dbReference type="Google" id="ProtNLM"/>
    </source>
</evidence>
<dbReference type="AlphaFoldDB" id="A0A5P5ZH32"/>
<organism evidence="1 2">
    <name type="scientific">Lactobacillus acetotolerans</name>
    <dbReference type="NCBI Taxonomy" id="1600"/>
    <lineage>
        <taxon>Bacteria</taxon>
        <taxon>Bacillati</taxon>
        <taxon>Bacillota</taxon>
        <taxon>Bacilli</taxon>
        <taxon>Lactobacillales</taxon>
        <taxon>Lactobacillaceae</taxon>
        <taxon>Lactobacillus</taxon>
    </lineage>
</organism>
<sequence length="120" mass="14057">MKIDERFEKISYTNQSNLIDQISDLIMKKEPRLSKKAILQDIDVRNKLGEGLMSSTVLSMHIQDKLVQHDMVLYINLNRSFSYSSMTLHQKFNINKLVIIVVNPEHQLDHLSKLEDFIEN</sequence>
<gene>
    <name evidence="1" type="ORF">LA749_01175</name>
</gene>
<proteinExistence type="predicted"/>
<dbReference type="RefSeq" id="WP_056970324.1">
    <property type="nucleotide sequence ID" value="NZ_CP044496.1"/>
</dbReference>